<organism evidence="3 4">
    <name type="scientific">Burkholderia pseudomultivorans</name>
    <dbReference type="NCBI Taxonomy" id="1207504"/>
    <lineage>
        <taxon>Bacteria</taxon>
        <taxon>Pseudomonadati</taxon>
        <taxon>Pseudomonadota</taxon>
        <taxon>Betaproteobacteria</taxon>
        <taxon>Burkholderiales</taxon>
        <taxon>Burkholderiaceae</taxon>
        <taxon>Burkholderia</taxon>
        <taxon>Burkholderia cepacia complex</taxon>
    </lineage>
</organism>
<keyword evidence="1" id="KW-0862">Zinc</keyword>
<feature type="binding site" evidence="1">
    <location>
        <position position="65"/>
    </location>
    <ligand>
        <name>Zn(2+)</name>
        <dbReference type="ChEBI" id="CHEBI:29105"/>
    </ligand>
</feature>
<gene>
    <name evidence="3" type="ORF">BPS26883_00410</name>
</gene>
<dbReference type="GO" id="GO:0046983">
    <property type="term" value="F:protein dimerization activity"/>
    <property type="evidence" value="ECO:0007669"/>
    <property type="project" value="UniProtKB-UniRule"/>
</dbReference>
<evidence type="ECO:0000313" key="3">
    <source>
        <dbReference type="EMBL" id="VWB12242.1"/>
    </source>
</evidence>
<dbReference type="InterPro" id="IPR038366">
    <property type="entry name" value="Znf_CppX_C4_sf"/>
</dbReference>
<dbReference type="Pfam" id="PF06689">
    <property type="entry name" value="zf-C4_ClpX"/>
    <property type="match status" value="1"/>
</dbReference>
<sequence>MNLVLTTLFSAVVFLWIKLWQVNHELSTLRSMVFKELGKRAYPPKVEYKERASPEESNTLHCSFCGKTHHEVQQLIAGPNVYVCDECVSLCNEIIAKQSEKDSALAANNSDSQFSSTQAP</sequence>
<dbReference type="GO" id="GO:0006508">
    <property type="term" value="P:proteolysis"/>
    <property type="evidence" value="ECO:0007669"/>
    <property type="project" value="UniProtKB-KW"/>
</dbReference>
<reference evidence="3 4" key="1">
    <citation type="submission" date="2019-09" db="EMBL/GenBank/DDBJ databases">
        <authorList>
            <person name="Depoorter E."/>
        </authorList>
    </citation>
    <scope>NUCLEOTIDE SEQUENCE [LARGE SCALE GENOMIC DNA]</scope>
    <source>
        <strain evidence="3">LMG 26883</strain>
    </source>
</reference>
<evidence type="ECO:0000259" key="2">
    <source>
        <dbReference type="PROSITE" id="PS51902"/>
    </source>
</evidence>
<dbReference type="EMBL" id="CABVPP010000001">
    <property type="protein sequence ID" value="VWB12242.1"/>
    <property type="molecule type" value="Genomic_DNA"/>
</dbReference>
<name>A0A6P2H6L8_9BURK</name>
<accession>A0A6P2H6L8</accession>
<protein>
    <submittedName>
        <fullName evidence="3">ATP-dependent protease ATP-binding subunit ClpX</fullName>
    </submittedName>
</protein>
<keyword evidence="3" id="KW-0547">Nucleotide-binding</keyword>
<dbReference type="PROSITE" id="PS51902">
    <property type="entry name" value="CLPX_ZB"/>
    <property type="match status" value="1"/>
</dbReference>
<proteinExistence type="inferred from homology"/>
<dbReference type="SMART" id="SM00994">
    <property type="entry name" value="zf-C4_ClpX"/>
    <property type="match status" value="1"/>
</dbReference>
<dbReference type="InterPro" id="IPR010603">
    <property type="entry name" value="Znf_CppX_C4"/>
</dbReference>
<feature type="binding site" evidence="1">
    <location>
        <position position="87"/>
    </location>
    <ligand>
        <name>Zn(2+)</name>
        <dbReference type="ChEBI" id="CHEBI:29105"/>
    </ligand>
</feature>
<feature type="domain" description="ClpX-type ZB" evidence="2">
    <location>
        <begin position="50"/>
        <end position="103"/>
    </location>
</feature>
<keyword evidence="1" id="KW-0479">Metal-binding</keyword>
<dbReference type="SUPFAM" id="SSF57716">
    <property type="entry name" value="Glucocorticoid receptor-like (DNA-binding domain)"/>
    <property type="match status" value="1"/>
</dbReference>
<dbReference type="Gene3D" id="6.20.220.10">
    <property type="entry name" value="ClpX chaperone, C4-type zinc finger domain"/>
    <property type="match status" value="1"/>
</dbReference>
<dbReference type="GO" id="GO:0051082">
    <property type="term" value="F:unfolded protein binding"/>
    <property type="evidence" value="ECO:0007669"/>
    <property type="project" value="UniProtKB-UniRule"/>
</dbReference>
<keyword evidence="3" id="KW-0645">Protease</keyword>
<feature type="binding site" evidence="1">
    <location>
        <position position="84"/>
    </location>
    <ligand>
        <name>Zn(2+)</name>
        <dbReference type="ChEBI" id="CHEBI:29105"/>
    </ligand>
</feature>
<dbReference type="Proteomes" id="UP000494162">
    <property type="component" value="Unassembled WGS sequence"/>
</dbReference>
<evidence type="ECO:0000256" key="1">
    <source>
        <dbReference type="PROSITE-ProRule" id="PRU01250"/>
    </source>
</evidence>
<feature type="binding site" evidence="1">
    <location>
        <position position="62"/>
    </location>
    <ligand>
        <name>Zn(2+)</name>
        <dbReference type="ChEBI" id="CHEBI:29105"/>
    </ligand>
</feature>
<dbReference type="GO" id="GO:0008233">
    <property type="term" value="F:peptidase activity"/>
    <property type="evidence" value="ECO:0007669"/>
    <property type="project" value="UniProtKB-KW"/>
</dbReference>
<keyword evidence="1" id="KW-0143">Chaperone</keyword>
<dbReference type="GO" id="GO:0005524">
    <property type="term" value="F:ATP binding"/>
    <property type="evidence" value="ECO:0007669"/>
    <property type="project" value="UniProtKB-KW"/>
</dbReference>
<comment type="similarity">
    <text evidence="1">Belongs to the ClpX chaperone family.</text>
</comment>
<keyword evidence="3" id="KW-0067">ATP-binding</keyword>
<dbReference type="AlphaFoldDB" id="A0A6P2H6L8"/>
<dbReference type="GO" id="GO:0008270">
    <property type="term" value="F:zinc ion binding"/>
    <property type="evidence" value="ECO:0007669"/>
    <property type="project" value="UniProtKB-UniRule"/>
</dbReference>
<dbReference type="InterPro" id="IPR059188">
    <property type="entry name" value="Znf_CLPX-like"/>
</dbReference>
<dbReference type="GO" id="GO:0006457">
    <property type="term" value="P:protein folding"/>
    <property type="evidence" value="ECO:0007669"/>
    <property type="project" value="UniProtKB-UniRule"/>
</dbReference>
<evidence type="ECO:0000313" key="4">
    <source>
        <dbReference type="Proteomes" id="UP000494162"/>
    </source>
</evidence>
<keyword evidence="3" id="KW-0378">Hydrolase</keyword>